<dbReference type="PANTHER" id="PTHR46268:SF15">
    <property type="entry name" value="UNIVERSAL STRESS PROTEIN HP_0031"/>
    <property type="match status" value="1"/>
</dbReference>
<feature type="domain" description="UspA" evidence="2">
    <location>
        <begin position="2"/>
        <end position="140"/>
    </location>
</feature>
<dbReference type="RefSeq" id="WP_116607316.1">
    <property type="nucleotide sequence ID" value="NZ_JAVDXT010000004.1"/>
</dbReference>
<organism evidence="3 4">
    <name type="scientific">Rhodoferax ferrireducens</name>
    <dbReference type="NCBI Taxonomy" id="192843"/>
    <lineage>
        <taxon>Bacteria</taxon>
        <taxon>Pseudomonadati</taxon>
        <taxon>Pseudomonadota</taxon>
        <taxon>Betaproteobacteria</taxon>
        <taxon>Burkholderiales</taxon>
        <taxon>Comamonadaceae</taxon>
        <taxon>Rhodoferax</taxon>
    </lineage>
</organism>
<comment type="caution">
    <text evidence="3">The sequence shown here is derived from an EMBL/GenBank/DDBJ whole genome shotgun (WGS) entry which is preliminary data.</text>
</comment>
<dbReference type="InterPro" id="IPR006016">
    <property type="entry name" value="UspA"/>
</dbReference>
<accession>A0ABU2CCT2</accession>
<gene>
    <name evidence="3" type="ORF">J2X19_003823</name>
</gene>
<dbReference type="Proteomes" id="UP001180487">
    <property type="component" value="Unassembled WGS sequence"/>
</dbReference>
<dbReference type="EMBL" id="JAVDXT010000004">
    <property type="protein sequence ID" value="MDR7379129.1"/>
    <property type="molecule type" value="Genomic_DNA"/>
</dbReference>
<evidence type="ECO:0000259" key="2">
    <source>
        <dbReference type="Pfam" id="PF00582"/>
    </source>
</evidence>
<dbReference type="Gene3D" id="3.40.50.620">
    <property type="entry name" value="HUPs"/>
    <property type="match status" value="1"/>
</dbReference>
<dbReference type="SUPFAM" id="SSF52402">
    <property type="entry name" value="Adenine nucleotide alpha hydrolases-like"/>
    <property type="match status" value="1"/>
</dbReference>
<dbReference type="CDD" id="cd23659">
    <property type="entry name" value="USP_At3g01520-like"/>
    <property type="match status" value="1"/>
</dbReference>
<evidence type="ECO:0000313" key="3">
    <source>
        <dbReference type="EMBL" id="MDR7379129.1"/>
    </source>
</evidence>
<dbReference type="Pfam" id="PF00582">
    <property type="entry name" value="Usp"/>
    <property type="match status" value="1"/>
</dbReference>
<evidence type="ECO:0000256" key="1">
    <source>
        <dbReference type="ARBA" id="ARBA00008791"/>
    </source>
</evidence>
<sequence>MKILLPLDGSEVSLQAVRQVISMVRQGLQAEVVLANVQEPAHLYEMVMAADPALIARASAQAGAKALKAGEALLRHAGIPYATEVATGDPAHTLIDIVERFACDMVVMGARDKGSLRSALLGSVSHEVLHAAKVPVMLIKPSEAPEAEPEFEETA</sequence>
<protein>
    <submittedName>
        <fullName evidence="3">Nucleotide-binding universal stress UspA family protein</fullName>
    </submittedName>
</protein>
<dbReference type="InterPro" id="IPR014729">
    <property type="entry name" value="Rossmann-like_a/b/a_fold"/>
</dbReference>
<evidence type="ECO:0000313" key="4">
    <source>
        <dbReference type="Proteomes" id="UP001180487"/>
    </source>
</evidence>
<reference evidence="3 4" key="1">
    <citation type="submission" date="2023-07" db="EMBL/GenBank/DDBJ databases">
        <title>Sorghum-associated microbial communities from plants grown in Nebraska, USA.</title>
        <authorList>
            <person name="Schachtman D."/>
        </authorList>
    </citation>
    <scope>NUCLEOTIDE SEQUENCE [LARGE SCALE GENOMIC DNA]</scope>
    <source>
        <strain evidence="3 4">BE313</strain>
    </source>
</reference>
<name>A0ABU2CCT2_9BURK</name>
<comment type="similarity">
    <text evidence="1">Belongs to the universal stress protein A family.</text>
</comment>
<dbReference type="InterPro" id="IPR006015">
    <property type="entry name" value="Universal_stress_UspA"/>
</dbReference>
<keyword evidence="4" id="KW-1185">Reference proteome</keyword>
<dbReference type="PRINTS" id="PR01438">
    <property type="entry name" value="UNVRSLSTRESS"/>
</dbReference>
<proteinExistence type="inferred from homology"/>
<dbReference type="PANTHER" id="PTHR46268">
    <property type="entry name" value="STRESS RESPONSE PROTEIN NHAX"/>
    <property type="match status" value="1"/>
</dbReference>